<dbReference type="EMBL" id="CAJVRM010000427">
    <property type="protein sequence ID" value="CAG8980899.1"/>
    <property type="molecule type" value="Genomic_DNA"/>
</dbReference>
<evidence type="ECO:0000313" key="3">
    <source>
        <dbReference type="EMBL" id="CAG8980899.1"/>
    </source>
</evidence>
<dbReference type="InterPro" id="IPR032857">
    <property type="entry name" value="ALKBH4"/>
</dbReference>
<dbReference type="PROSITE" id="PS51471">
    <property type="entry name" value="FE2OG_OXY"/>
    <property type="match status" value="1"/>
</dbReference>
<dbReference type="InterPro" id="IPR027450">
    <property type="entry name" value="AlkB-like"/>
</dbReference>
<dbReference type="Proteomes" id="UP000701801">
    <property type="component" value="Unassembled WGS sequence"/>
</dbReference>
<dbReference type="PANTHER" id="PTHR12463:SF1">
    <property type="entry name" value="2-OXOGLUTARATE AND FE-DEPENDENT OXYGENASE FAMILY PROTEIN"/>
    <property type="match status" value="1"/>
</dbReference>
<dbReference type="Gene3D" id="2.60.120.590">
    <property type="entry name" value="Alpha-ketoglutarate-dependent dioxygenase AlkB-like"/>
    <property type="match status" value="1"/>
</dbReference>
<keyword evidence="4" id="KW-1185">Reference proteome</keyword>
<sequence>MLPPPGLAIIPSFLSTQQYDQLEEHVRKAFDPSLLQRGTKGGRTPLDYGIRFDVRTCGVAENEEPIPTWMHDLLQQIHTLTSDEKILVGNQPGISTTNAYCGSSVMNTEDLPPLTVLRHATDRNQKLLPSNFKPNQVTIQHYPPGVGIPPHIDTHSCLGTHILSFSLSSTVNMQFQRANDDTKRKMFQPRRCLADNPPSTNKKKSDEHPRKAKQILEILLESNSLCIMAGEARYAWTHGIRRRSTDITPEGNVVPRQDRYSVTLRQVDFGGQCDCEYHDWCDTRNHAYDSVRLGNLT</sequence>
<accession>A0A9N9LTF9</accession>
<name>A0A9N9LTF9_9HELO</name>
<feature type="region of interest" description="Disordered" evidence="1">
    <location>
        <begin position="180"/>
        <end position="210"/>
    </location>
</feature>
<dbReference type="PANTHER" id="PTHR12463">
    <property type="entry name" value="OXYGENASE-RELATED"/>
    <property type="match status" value="1"/>
</dbReference>
<evidence type="ECO:0000259" key="2">
    <source>
        <dbReference type="PROSITE" id="PS51471"/>
    </source>
</evidence>
<reference evidence="3" key="1">
    <citation type="submission" date="2021-07" db="EMBL/GenBank/DDBJ databases">
        <authorList>
            <person name="Durling M."/>
        </authorList>
    </citation>
    <scope>NUCLEOTIDE SEQUENCE</scope>
</reference>
<dbReference type="SUPFAM" id="SSF51197">
    <property type="entry name" value="Clavaminate synthase-like"/>
    <property type="match status" value="1"/>
</dbReference>
<proteinExistence type="predicted"/>
<dbReference type="Pfam" id="PF13532">
    <property type="entry name" value="2OG-FeII_Oxy_2"/>
    <property type="match status" value="1"/>
</dbReference>
<dbReference type="GO" id="GO:0016491">
    <property type="term" value="F:oxidoreductase activity"/>
    <property type="evidence" value="ECO:0007669"/>
    <property type="project" value="TreeGrafter"/>
</dbReference>
<dbReference type="GO" id="GO:0070988">
    <property type="term" value="P:demethylation"/>
    <property type="evidence" value="ECO:0007669"/>
    <property type="project" value="InterPro"/>
</dbReference>
<dbReference type="OrthoDB" id="271595at2759"/>
<organism evidence="3 4">
    <name type="scientific">Hymenoscyphus albidus</name>
    <dbReference type="NCBI Taxonomy" id="595503"/>
    <lineage>
        <taxon>Eukaryota</taxon>
        <taxon>Fungi</taxon>
        <taxon>Dikarya</taxon>
        <taxon>Ascomycota</taxon>
        <taxon>Pezizomycotina</taxon>
        <taxon>Leotiomycetes</taxon>
        <taxon>Helotiales</taxon>
        <taxon>Helotiaceae</taxon>
        <taxon>Hymenoscyphus</taxon>
    </lineage>
</organism>
<feature type="domain" description="Fe2OG dioxygenase" evidence="2">
    <location>
        <begin position="133"/>
        <end position="268"/>
    </location>
</feature>
<dbReference type="InterPro" id="IPR037151">
    <property type="entry name" value="AlkB-like_sf"/>
</dbReference>
<dbReference type="GO" id="GO:0032451">
    <property type="term" value="F:demethylase activity"/>
    <property type="evidence" value="ECO:0007669"/>
    <property type="project" value="TreeGrafter"/>
</dbReference>
<evidence type="ECO:0000256" key="1">
    <source>
        <dbReference type="SAM" id="MobiDB-lite"/>
    </source>
</evidence>
<dbReference type="AlphaFoldDB" id="A0A9N9LTF9"/>
<comment type="caution">
    <text evidence="3">The sequence shown here is derived from an EMBL/GenBank/DDBJ whole genome shotgun (WGS) entry which is preliminary data.</text>
</comment>
<evidence type="ECO:0000313" key="4">
    <source>
        <dbReference type="Proteomes" id="UP000701801"/>
    </source>
</evidence>
<protein>
    <recommendedName>
        <fullName evidence="2">Fe2OG dioxygenase domain-containing protein</fullName>
    </recommendedName>
</protein>
<gene>
    <name evidence="3" type="ORF">HYALB_00012943</name>
</gene>
<dbReference type="InterPro" id="IPR005123">
    <property type="entry name" value="Oxoglu/Fe-dep_dioxygenase_dom"/>
</dbReference>